<dbReference type="Proteomes" id="UP000183200">
    <property type="component" value="Unassembled WGS sequence"/>
</dbReference>
<keyword evidence="2" id="KW-1185">Reference proteome</keyword>
<gene>
    <name evidence="1" type="ORF">SAMN05421820_11362</name>
</gene>
<dbReference type="InterPro" id="IPR036249">
    <property type="entry name" value="Thioredoxin-like_sf"/>
</dbReference>
<sequence length="249" mass="27765">MKHLLLLTSLITWAVVNGGPEKATQKSTTNDTGFAVVELFTSEGCSSCPAAEKLLKEIDQEYQGRPVYVLAFHVDYWNKLGWTDKFSRPEFTERQYKYSAFFLGQVYTPQAIVNGKEAFIGSDTEKMHGAINNALKKKVKLQQPQYKVNIKDGQVLLDYTLDQKLKGNLISVALLQRQESVQVNAGENKGKLLEHLNVVRSFYSATALEHSGSISLGVPEGLDPKGLHVLVYLQNQKNFNVISAVELSL</sequence>
<accession>A0A1H0I6S8</accession>
<name>A0A1H0I6S8_9SPHI</name>
<dbReference type="SUPFAM" id="SSF52833">
    <property type="entry name" value="Thioredoxin-like"/>
    <property type="match status" value="1"/>
</dbReference>
<dbReference type="EMBL" id="FNGY01000013">
    <property type="protein sequence ID" value="SDO27097.1"/>
    <property type="molecule type" value="Genomic_DNA"/>
</dbReference>
<dbReference type="RefSeq" id="WP_074612267.1">
    <property type="nucleotide sequence ID" value="NZ_FNGY01000013.1"/>
</dbReference>
<organism evidence="1 2">
    <name type="scientific">Pedobacter steynii</name>
    <dbReference type="NCBI Taxonomy" id="430522"/>
    <lineage>
        <taxon>Bacteria</taxon>
        <taxon>Pseudomonadati</taxon>
        <taxon>Bacteroidota</taxon>
        <taxon>Sphingobacteriia</taxon>
        <taxon>Sphingobacteriales</taxon>
        <taxon>Sphingobacteriaceae</taxon>
        <taxon>Pedobacter</taxon>
    </lineage>
</organism>
<dbReference type="AlphaFoldDB" id="A0A1H0I6S8"/>
<evidence type="ECO:0008006" key="3">
    <source>
        <dbReference type="Google" id="ProtNLM"/>
    </source>
</evidence>
<dbReference type="OrthoDB" id="9808254at2"/>
<dbReference type="InterPro" id="IPR010634">
    <property type="entry name" value="DUF1223"/>
</dbReference>
<evidence type="ECO:0000313" key="2">
    <source>
        <dbReference type="Proteomes" id="UP000183200"/>
    </source>
</evidence>
<dbReference type="Pfam" id="PF06764">
    <property type="entry name" value="DUF1223"/>
    <property type="match status" value="1"/>
</dbReference>
<reference evidence="2" key="1">
    <citation type="submission" date="2016-10" db="EMBL/GenBank/DDBJ databases">
        <authorList>
            <person name="Varghese N."/>
            <person name="Submissions S."/>
        </authorList>
    </citation>
    <scope>NUCLEOTIDE SEQUENCE [LARGE SCALE GENOMIC DNA]</scope>
    <source>
        <strain evidence="2">DSM 19110</strain>
    </source>
</reference>
<proteinExistence type="predicted"/>
<dbReference type="Gene3D" id="3.40.30.10">
    <property type="entry name" value="Glutaredoxin"/>
    <property type="match status" value="1"/>
</dbReference>
<dbReference type="PANTHER" id="PTHR36057:SF1">
    <property type="entry name" value="LIPOPROTEIN LIPID ATTACHMENT SITE-LIKE PROTEIN, PUTATIVE (DUF1223)-RELATED"/>
    <property type="match status" value="1"/>
</dbReference>
<dbReference type="PANTHER" id="PTHR36057">
    <property type="match status" value="1"/>
</dbReference>
<protein>
    <recommendedName>
        <fullName evidence="3">DUF1223 domain-containing protein</fullName>
    </recommendedName>
</protein>
<evidence type="ECO:0000313" key="1">
    <source>
        <dbReference type="EMBL" id="SDO27097.1"/>
    </source>
</evidence>